<dbReference type="EMBL" id="CP048000">
    <property type="protein sequence ID" value="QHQ62915.1"/>
    <property type="molecule type" value="Genomic_DNA"/>
</dbReference>
<proteinExistence type="predicted"/>
<dbReference type="Proteomes" id="UP000464314">
    <property type="component" value="Chromosome"/>
</dbReference>
<evidence type="ECO:0000256" key="1">
    <source>
        <dbReference type="SAM" id="MobiDB-lite"/>
    </source>
</evidence>
<gene>
    <name evidence="2" type="ORF">Ana3638_20795</name>
</gene>
<evidence type="ECO:0000313" key="2">
    <source>
        <dbReference type="EMBL" id="QHQ62915.1"/>
    </source>
</evidence>
<sequence>MQAKMMNGFHEAYRVLKSNGYTIYTKSVVENHENENSQKYGELPVPDTDKFPYENESNKRQPRFILVDIIEKHRRIIKNRP</sequence>
<dbReference type="RefSeq" id="WP_161839737.1">
    <property type="nucleotide sequence ID" value="NZ_CP048000.1"/>
</dbReference>
<accession>A0A6P1TU04</accession>
<reference evidence="2 3" key="1">
    <citation type="submission" date="2020-01" db="EMBL/GenBank/DDBJ databases">
        <title>Genome analysis of Anaerocolumna sp. CBA3638.</title>
        <authorList>
            <person name="Kim J."/>
            <person name="Roh S.W."/>
        </authorList>
    </citation>
    <scope>NUCLEOTIDE SEQUENCE [LARGE SCALE GENOMIC DNA]</scope>
    <source>
        <strain evidence="2 3">CBA3638</strain>
    </source>
</reference>
<name>A0A6P1TU04_9FIRM</name>
<feature type="region of interest" description="Disordered" evidence="1">
    <location>
        <begin position="33"/>
        <end position="57"/>
    </location>
</feature>
<feature type="compositionally biased region" description="Basic and acidic residues" evidence="1">
    <location>
        <begin position="47"/>
        <end position="57"/>
    </location>
</feature>
<protein>
    <submittedName>
        <fullName evidence="2">Uncharacterized protein</fullName>
    </submittedName>
</protein>
<dbReference type="AlphaFoldDB" id="A0A6P1TU04"/>
<dbReference type="KEGG" id="anr:Ana3638_20795"/>
<evidence type="ECO:0000313" key="3">
    <source>
        <dbReference type="Proteomes" id="UP000464314"/>
    </source>
</evidence>
<keyword evidence="3" id="KW-1185">Reference proteome</keyword>
<organism evidence="2 3">
    <name type="scientific">Anaerocolumna sedimenticola</name>
    <dbReference type="NCBI Taxonomy" id="2696063"/>
    <lineage>
        <taxon>Bacteria</taxon>
        <taxon>Bacillati</taxon>
        <taxon>Bacillota</taxon>
        <taxon>Clostridia</taxon>
        <taxon>Lachnospirales</taxon>
        <taxon>Lachnospiraceae</taxon>
        <taxon>Anaerocolumna</taxon>
    </lineage>
</organism>